<feature type="transmembrane region" description="Helical" evidence="1">
    <location>
        <begin position="12"/>
        <end position="36"/>
    </location>
</feature>
<evidence type="ECO:0000256" key="1">
    <source>
        <dbReference type="SAM" id="Phobius"/>
    </source>
</evidence>
<feature type="transmembrane region" description="Helical" evidence="1">
    <location>
        <begin position="95"/>
        <end position="114"/>
    </location>
</feature>
<keyword evidence="1" id="KW-0472">Membrane</keyword>
<evidence type="ECO:0000313" key="3">
    <source>
        <dbReference type="Proteomes" id="UP000435357"/>
    </source>
</evidence>
<reference evidence="2 3" key="1">
    <citation type="submission" date="2019-09" db="EMBL/GenBank/DDBJ databases">
        <title>Genomes of Cryomorphaceae.</title>
        <authorList>
            <person name="Bowman J.P."/>
        </authorList>
    </citation>
    <scope>NUCLEOTIDE SEQUENCE [LARGE SCALE GENOMIC DNA]</scope>
    <source>
        <strain evidence="2 3">KCTC 52047</strain>
    </source>
</reference>
<dbReference type="Proteomes" id="UP000435357">
    <property type="component" value="Unassembled WGS sequence"/>
</dbReference>
<feature type="transmembrane region" description="Helical" evidence="1">
    <location>
        <begin position="61"/>
        <end position="83"/>
    </location>
</feature>
<organism evidence="2 3">
    <name type="scientific">Salibacter halophilus</name>
    <dbReference type="NCBI Taxonomy" id="1803916"/>
    <lineage>
        <taxon>Bacteria</taxon>
        <taxon>Pseudomonadati</taxon>
        <taxon>Bacteroidota</taxon>
        <taxon>Flavobacteriia</taxon>
        <taxon>Flavobacteriales</taxon>
        <taxon>Salibacteraceae</taxon>
        <taxon>Salibacter</taxon>
    </lineage>
</organism>
<evidence type="ECO:0000313" key="2">
    <source>
        <dbReference type="EMBL" id="KAB1065113.1"/>
    </source>
</evidence>
<dbReference type="RefSeq" id="WP_151166716.1">
    <property type="nucleotide sequence ID" value="NZ_WACR01000003.1"/>
</dbReference>
<protein>
    <recommendedName>
        <fullName evidence="4">DUF4293 family protein</fullName>
    </recommendedName>
</protein>
<keyword evidence="3" id="KW-1185">Reference proteome</keyword>
<keyword evidence="1" id="KW-0812">Transmembrane</keyword>
<dbReference type="EMBL" id="WACR01000003">
    <property type="protein sequence ID" value="KAB1065113.1"/>
    <property type="molecule type" value="Genomic_DNA"/>
</dbReference>
<gene>
    <name evidence="2" type="ORF">F3059_03950</name>
</gene>
<sequence length="156" mass="17828">MKNFAFWKNWLIAINLVTISIGLLIAFAGNSFLFQIHNEGTYQTFFNGHAPSEKMMAFKSWLFGIIGATIVGFHTLIVYIAKYPFARKEKWARNAIALAMTGWFILDSALSFSFGADYNVYFINIPSFTLIMLPVLVTWKKFNYGLNGNKFEDIKP</sequence>
<dbReference type="AlphaFoldDB" id="A0A6N6M5X9"/>
<proteinExistence type="predicted"/>
<feature type="transmembrane region" description="Helical" evidence="1">
    <location>
        <begin position="120"/>
        <end position="139"/>
    </location>
</feature>
<dbReference type="OrthoDB" id="839718at2"/>
<evidence type="ECO:0008006" key="4">
    <source>
        <dbReference type="Google" id="ProtNLM"/>
    </source>
</evidence>
<accession>A0A6N6M5X9</accession>
<comment type="caution">
    <text evidence="2">The sequence shown here is derived from an EMBL/GenBank/DDBJ whole genome shotgun (WGS) entry which is preliminary data.</text>
</comment>
<name>A0A6N6M5X9_9FLAO</name>
<keyword evidence="1" id="KW-1133">Transmembrane helix</keyword>